<dbReference type="EMBL" id="PDNA01000009">
    <property type="protein sequence ID" value="PGH27196.1"/>
    <property type="molecule type" value="Genomic_DNA"/>
</dbReference>
<keyword evidence="7" id="KW-1015">Disulfide bond</keyword>
<name>A0A2B7YZT5_POLH7</name>
<feature type="compositionally biased region" description="Basic and acidic residues" evidence="8">
    <location>
        <begin position="8"/>
        <end position="17"/>
    </location>
</feature>
<evidence type="ECO:0000256" key="1">
    <source>
        <dbReference type="ARBA" id="ARBA00004613"/>
    </source>
</evidence>
<feature type="region of interest" description="Disordered" evidence="8">
    <location>
        <begin position="1"/>
        <end position="32"/>
    </location>
</feature>
<keyword evidence="5" id="KW-0211">Defensin</keyword>
<evidence type="ECO:0000313" key="11">
    <source>
        <dbReference type="Proteomes" id="UP000224634"/>
    </source>
</evidence>
<keyword evidence="6" id="KW-0044">Antibiotic</keyword>
<keyword evidence="2" id="KW-0964">Secreted</keyword>
<organism evidence="10 11">
    <name type="scientific">Polytolypa hystricis (strain UAMH7299)</name>
    <dbReference type="NCBI Taxonomy" id="1447883"/>
    <lineage>
        <taxon>Eukaryota</taxon>
        <taxon>Fungi</taxon>
        <taxon>Dikarya</taxon>
        <taxon>Ascomycota</taxon>
        <taxon>Pezizomycotina</taxon>
        <taxon>Eurotiomycetes</taxon>
        <taxon>Eurotiomycetidae</taxon>
        <taxon>Onygenales</taxon>
        <taxon>Onygenales incertae sedis</taxon>
        <taxon>Polytolypa</taxon>
    </lineage>
</organism>
<evidence type="ECO:0000313" key="10">
    <source>
        <dbReference type="EMBL" id="PGH27196.1"/>
    </source>
</evidence>
<protein>
    <recommendedName>
        <fullName evidence="9">Big defensin domain-containing protein</fullName>
    </recommendedName>
</protein>
<accession>A0A2B7YZT5</accession>
<feature type="domain" description="Big defensin" evidence="9">
    <location>
        <begin position="34"/>
        <end position="90"/>
    </location>
</feature>
<dbReference type="GO" id="GO:0005576">
    <property type="term" value="C:extracellular region"/>
    <property type="evidence" value="ECO:0007669"/>
    <property type="project" value="UniProtKB-SubCell"/>
</dbReference>
<evidence type="ECO:0000256" key="2">
    <source>
        <dbReference type="ARBA" id="ARBA00022525"/>
    </source>
</evidence>
<evidence type="ECO:0000259" key="9">
    <source>
        <dbReference type="Pfam" id="PF14862"/>
    </source>
</evidence>
<dbReference type="GO" id="GO:0050829">
    <property type="term" value="P:defense response to Gram-negative bacterium"/>
    <property type="evidence" value="ECO:0007669"/>
    <property type="project" value="InterPro"/>
</dbReference>
<gene>
    <name evidence="10" type="ORF">AJ80_01153</name>
</gene>
<keyword evidence="4" id="KW-0732">Signal</keyword>
<evidence type="ECO:0000256" key="7">
    <source>
        <dbReference type="ARBA" id="ARBA00023157"/>
    </source>
</evidence>
<comment type="caution">
    <text evidence="10">The sequence shown here is derived from an EMBL/GenBank/DDBJ whole genome shotgun (WGS) entry which is preliminary data.</text>
</comment>
<dbReference type="OrthoDB" id="5428348at2759"/>
<keyword evidence="3" id="KW-0929">Antimicrobial</keyword>
<proteinExistence type="predicted"/>
<dbReference type="AlphaFoldDB" id="A0A2B7YZT5"/>
<dbReference type="InterPro" id="IPR028060">
    <property type="entry name" value="Defensin_big_dom"/>
</dbReference>
<evidence type="ECO:0000256" key="4">
    <source>
        <dbReference type="ARBA" id="ARBA00022729"/>
    </source>
</evidence>
<reference evidence="10 11" key="1">
    <citation type="submission" date="2017-10" db="EMBL/GenBank/DDBJ databases">
        <title>Comparative genomics in systemic dimorphic fungi from Ajellomycetaceae.</title>
        <authorList>
            <person name="Munoz J.F."/>
            <person name="Mcewen J.G."/>
            <person name="Clay O.K."/>
            <person name="Cuomo C.A."/>
        </authorList>
    </citation>
    <scope>NUCLEOTIDE SEQUENCE [LARGE SCALE GENOMIC DNA]</scope>
    <source>
        <strain evidence="10 11">UAMH7299</strain>
    </source>
</reference>
<dbReference type="Proteomes" id="UP000224634">
    <property type="component" value="Unassembled WGS sequence"/>
</dbReference>
<evidence type="ECO:0000256" key="3">
    <source>
        <dbReference type="ARBA" id="ARBA00022529"/>
    </source>
</evidence>
<sequence length="131" mass="14212">MEVQMESEELHECRKYTDPSQIKHLTPPKPEPNMKLSAYIVLALSAVYVSAMPVADAEPEAFPDALPNMELEARGPSKAECKAACKKGSDAVEKICRRVPHPAVRALCWGAAVAAQTQAGQKTCVVFCESL</sequence>
<evidence type="ECO:0000256" key="8">
    <source>
        <dbReference type="SAM" id="MobiDB-lite"/>
    </source>
</evidence>
<comment type="subcellular location">
    <subcellularLocation>
        <location evidence="1">Secreted</location>
    </subcellularLocation>
</comment>
<dbReference type="Pfam" id="PF14862">
    <property type="entry name" value="Defensin_big"/>
    <property type="match status" value="1"/>
</dbReference>
<keyword evidence="11" id="KW-1185">Reference proteome</keyword>
<dbReference type="GO" id="GO:0050830">
    <property type="term" value="P:defense response to Gram-positive bacterium"/>
    <property type="evidence" value="ECO:0007669"/>
    <property type="project" value="InterPro"/>
</dbReference>
<evidence type="ECO:0000256" key="5">
    <source>
        <dbReference type="ARBA" id="ARBA00022940"/>
    </source>
</evidence>
<evidence type="ECO:0000256" key="6">
    <source>
        <dbReference type="ARBA" id="ARBA00023022"/>
    </source>
</evidence>